<keyword evidence="2" id="KW-0238">DNA-binding</keyword>
<dbReference type="Pfam" id="PF12625">
    <property type="entry name" value="Arabinose_bd"/>
    <property type="match status" value="1"/>
</dbReference>
<dbReference type="Pfam" id="PF12833">
    <property type="entry name" value="HTH_18"/>
    <property type="match status" value="1"/>
</dbReference>
<proteinExistence type="predicted"/>
<dbReference type="RefSeq" id="WP_318955242.1">
    <property type="nucleotide sequence ID" value="NZ_CP137555.1"/>
</dbReference>
<dbReference type="PANTHER" id="PTHR47894">
    <property type="entry name" value="HTH-TYPE TRANSCRIPTIONAL REGULATOR GADX"/>
    <property type="match status" value="1"/>
</dbReference>
<gene>
    <name evidence="5" type="ORF">R5R33_06670</name>
</gene>
<accession>A0AAU0N1H6</accession>
<evidence type="ECO:0000256" key="2">
    <source>
        <dbReference type="ARBA" id="ARBA00023125"/>
    </source>
</evidence>
<dbReference type="EMBL" id="CP137555">
    <property type="protein sequence ID" value="WOX06807.1"/>
    <property type="molecule type" value="Genomic_DNA"/>
</dbReference>
<dbReference type="GO" id="GO:0005829">
    <property type="term" value="C:cytosol"/>
    <property type="evidence" value="ECO:0007669"/>
    <property type="project" value="TreeGrafter"/>
</dbReference>
<dbReference type="PRINTS" id="PR00032">
    <property type="entry name" value="HTHARAC"/>
</dbReference>
<dbReference type="SUPFAM" id="SSF46689">
    <property type="entry name" value="Homeodomain-like"/>
    <property type="match status" value="1"/>
</dbReference>
<dbReference type="PANTHER" id="PTHR47894:SF1">
    <property type="entry name" value="HTH-TYPE TRANSCRIPTIONAL REGULATOR VQSM"/>
    <property type="match status" value="1"/>
</dbReference>
<keyword evidence="1" id="KW-0805">Transcription regulation</keyword>
<dbReference type="InterPro" id="IPR032687">
    <property type="entry name" value="AraC-type_N"/>
</dbReference>
<dbReference type="GO" id="GO:0003700">
    <property type="term" value="F:DNA-binding transcription factor activity"/>
    <property type="evidence" value="ECO:0007669"/>
    <property type="project" value="InterPro"/>
</dbReference>
<keyword evidence="3" id="KW-0804">Transcription</keyword>
<dbReference type="Proteomes" id="UP001302477">
    <property type="component" value="Chromosome"/>
</dbReference>
<dbReference type="PROSITE" id="PS01124">
    <property type="entry name" value="HTH_ARAC_FAMILY_2"/>
    <property type="match status" value="1"/>
</dbReference>
<dbReference type="InterPro" id="IPR018060">
    <property type="entry name" value="HTH_AraC"/>
</dbReference>
<evidence type="ECO:0000256" key="1">
    <source>
        <dbReference type="ARBA" id="ARBA00023015"/>
    </source>
</evidence>
<dbReference type="SMART" id="SM00342">
    <property type="entry name" value="HTH_ARAC"/>
    <property type="match status" value="1"/>
</dbReference>
<evidence type="ECO:0000313" key="6">
    <source>
        <dbReference type="Proteomes" id="UP001302477"/>
    </source>
</evidence>
<organism evidence="5 6">
    <name type="scientific">Microbulbifer pacificus</name>
    <dbReference type="NCBI Taxonomy" id="407164"/>
    <lineage>
        <taxon>Bacteria</taxon>
        <taxon>Pseudomonadati</taxon>
        <taxon>Pseudomonadota</taxon>
        <taxon>Gammaproteobacteria</taxon>
        <taxon>Cellvibrionales</taxon>
        <taxon>Microbulbiferaceae</taxon>
        <taxon>Microbulbifer</taxon>
    </lineage>
</organism>
<dbReference type="InterPro" id="IPR009057">
    <property type="entry name" value="Homeodomain-like_sf"/>
</dbReference>
<protein>
    <submittedName>
        <fullName evidence="5">AraC family transcriptional regulator</fullName>
    </submittedName>
</protein>
<feature type="domain" description="HTH araC/xylS-type" evidence="4">
    <location>
        <begin position="236"/>
        <end position="338"/>
    </location>
</feature>
<dbReference type="GO" id="GO:0000976">
    <property type="term" value="F:transcription cis-regulatory region binding"/>
    <property type="evidence" value="ECO:0007669"/>
    <property type="project" value="TreeGrafter"/>
</dbReference>
<evidence type="ECO:0000256" key="3">
    <source>
        <dbReference type="ARBA" id="ARBA00023163"/>
    </source>
</evidence>
<dbReference type="InterPro" id="IPR020449">
    <property type="entry name" value="Tscrpt_reg_AraC-type_HTH"/>
</dbReference>
<reference evidence="5 6" key="1">
    <citation type="submission" date="2023-10" db="EMBL/GenBank/DDBJ databases">
        <title>Description of Microbulbifer bruguierae sp. nov., isolated from the sediments of mangrove plant Bruguiera sexangula and comparative genomic analyses of the genus Microbulbifer.</title>
        <authorList>
            <person name="Long M."/>
        </authorList>
    </citation>
    <scope>NUCLEOTIDE SEQUENCE [LARGE SCALE GENOMIC DNA]</scope>
    <source>
        <strain evidence="5 6">SPO729</strain>
    </source>
</reference>
<evidence type="ECO:0000259" key="4">
    <source>
        <dbReference type="PROSITE" id="PS01124"/>
    </source>
</evidence>
<sequence>MNIEHAVMGGWLIPFVRIMQSYSIDIQAALAACDIDLEEVGNPDSRVTLSKLVKLLSYASALAPEDDLRVRLAENFHPGVLHVLGYAMMSAPTLHDSLQYVVRYRRIVSSLCNVRLQEVPSGFEFSIRPVRAEQRVVPGLGLREAEVLLASLVKFARDLVERELKPLCVFLEAEGPEQGNDRLHTFFGCEIKYGHAYNAVVFSRENATRKLLTHNSLVARNHETMLDEYLARVDRSDLVNLIRCKIYDCLPGSTPAQAQVADMLGMSLRNLQRRLSEQGTSYKDILEQTRKRLAIKYIDEAHLSLGEIGYLVGFASVTNFNRAFKRWTGVTPGEYRDGQAARQIN</sequence>
<keyword evidence="6" id="KW-1185">Reference proteome</keyword>
<dbReference type="AlphaFoldDB" id="A0AAU0N1H6"/>
<name>A0AAU0N1H6_9GAMM</name>
<dbReference type="KEGG" id="mpaf:R5R33_06670"/>
<evidence type="ECO:0000313" key="5">
    <source>
        <dbReference type="EMBL" id="WOX06807.1"/>
    </source>
</evidence>
<dbReference type="Gene3D" id="1.10.10.60">
    <property type="entry name" value="Homeodomain-like"/>
    <property type="match status" value="1"/>
</dbReference>